<dbReference type="EMBL" id="KC977571">
    <property type="protein sequence ID" value="AGO85347.1"/>
    <property type="molecule type" value="Genomic_DNA"/>
</dbReference>
<dbReference type="Proteomes" id="UP000204584">
    <property type="component" value="Segment"/>
</dbReference>
<accession>S4W3T8</accession>
<keyword evidence="3" id="KW-1185">Reference proteome</keyword>
<sequence>MSHAVVPIPDLDRPARDLVLLFAAHLSAPFCRGSAGSTRQVYPAPEVTDAEDDTRVQDGVAADVDTNNQQDNLLDETNRNDCDNGSTPDDDQIVVGDAQLHAIANGDDDDNDSTRDLDERAVHLLGKCREGTQRPSSSWEPIISALISSLPTHGPALDPSPDAPDDAPVVYSTGTTAAALSRFLPALDAHGLDIYDVVLCPENMDTITSPWDPVEPIVEASCGLGDWLLRVRCGRVWYDDVREEQELAGGTIFVEHIVHRQTHVIESPRGLQLGEGYDRDTEKWFAFMRSGHATLGAFIDAHYGPLLRAARVLQTSFGWSLKRDDDYGGGADDDDDDKTKCSDIWGIRSASYPQSHAFVRRSDGAIVHVDWQWGSLFVSAKSEPMALAPEAYSKPPRDRRPPKVPRPPADYAPPCDDAALRMERKAALAREHADRTYLVGCGLLDSMHVAPVLCRSEDRGRHRVKSCWPCVRVAFDPMTTGEMDATAEADWHRRLASQMHTVADLIKGVGPALSVDNQDVRKALATEASPQLAAVGMSTLHADGRFDAETLTTWASGMLSPMVRDGWRVASPRKHMRCGSRYIDPARGLFVNWNMRCNFVPTPDADGLAHARFYGHLLVVGDHCCNDTDAGGHCLDARATLTDRPTSDDPRPGCVCAPTVAAYYALSIRDPRAWDTYDQECFAPRRSKYFVDMDDGERAAVDAVINDVGPARESRFASDQPHHVIDHYRRIEFAPVPAVRFRGILDEDALRLDSDMPTAVAMVRAFDWLREAFDRHAAIFAAEC</sequence>
<protein>
    <submittedName>
        <fullName evidence="2">Uncharacterized protein</fullName>
    </submittedName>
</protein>
<gene>
    <name evidence="2" type="ORF">psal_cds_1113</name>
</gene>
<name>S4W3T8_9VIRU</name>
<dbReference type="KEGG" id="vg:16607134"/>
<organism evidence="2 3">
    <name type="scientific">Pandoravirus salinus</name>
    <dbReference type="NCBI Taxonomy" id="1349410"/>
    <lineage>
        <taxon>Viruses</taxon>
        <taxon>Pandoravirus</taxon>
    </lineage>
</organism>
<proteinExistence type="predicted"/>
<dbReference type="RefSeq" id="YP_008438423.1">
    <property type="nucleotide sequence ID" value="NC_022098.1"/>
</dbReference>
<feature type="region of interest" description="Disordered" evidence="1">
    <location>
        <begin position="65"/>
        <end position="91"/>
    </location>
</feature>
<evidence type="ECO:0000313" key="2">
    <source>
        <dbReference type="EMBL" id="AGO85347.1"/>
    </source>
</evidence>
<evidence type="ECO:0000313" key="3">
    <source>
        <dbReference type="Proteomes" id="UP000204584"/>
    </source>
</evidence>
<dbReference type="GeneID" id="16607134"/>
<reference evidence="2 3" key="1">
    <citation type="journal article" date="2013" name="Science">
        <title>Pandoraviruses: amoeba viruses with genomes up to 2.5 Mb reaching that of parasitic eukaryotes.</title>
        <authorList>
            <person name="Philippe N."/>
            <person name="Legendre M."/>
            <person name="Doutre G."/>
            <person name="Coute Y."/>
            <person name="Poirot O."/>
            <person name="Lescot M."/>
            <person name="Arslan D."/>
            <person name="Seltzer V."/>
            <person name="Bertaux L."/>
            <person name="Bruley C."/>
            <person name="Garin J."/>
            <person name="Claverie J.M."/>
            <person name="Abergel C."/>
        </authorList>
    </citation>
    <scope>NUCLEOTIDE SEQUENCE [LARGE SCALE GENOMIC DNA]</scope>
</reference>
<evidence type="ECO:0000256" key="1">
    <source>
        <dbReference type="SAM" id="MobiDB-lite"/>
    </source>
</evidence>
<feature type="region of interest" description="Disordered" evidence="1">
    <location>
        <begin position="389"/>
        <end position="413"/>
    </location>
</feature>